<keyword evidence="7" id="KW-1185">Reference proteome</keyword>
<dbReference type="PROSITE" id="PS00913">
    <property type="entry name" value="ADH_IRON_1"/>
    <property type="match status" value="1"/>
</dbReference>
<evidence type="ECO:0000259" key="5">
    <source>
        <dbReference type="Pfam" id="PF25137"/>
    </source>
</evidence>
<dbReference type="Proteomes" id="UP000823486">
    <property type="component" value="Unassembled WGS sequence"/>
</dbReference>
<dbReference type="SUPFAM" id="SSF56796">
    <property type="entry name" value="Dehydroquinate synthase-like"/>
    <property type="match status" value="1"/>
</dbReference>
<evidence type="ECO:0000313" key="6">
    <source>
        <dbReference type="EMBL" id="MBM7693771.1"/>
    </source>
</evidence>
<feature type="domain" description="Fe-containing alcohol dehydrogenase-like C-terminal" evidence="5">
    <location>
        <begin position="204"/>
        <end position="379"/>
    </location>
</feature>
<evidence type="ECO:0000313" key="7">
    <source>
        <dbReference type="Proteomes" id="UP000823486"/>
    </source>
</evidence>
<feature type="domain" description="Alcohol dehydrogenase iron-type/glycerol dehydrogenase GldA" evidence="4">
    <location>
        <begin position="15"/>
        <end position="193"/>
    </location>
</feature>
<dbReference type="Pfam" id="PF25137">
    <property type="entry name" value="ADH_Fe_C"/>
    <property type="match status" value="1"/>
</dbReference>
<organism evidence="6 7">
    <name type="scientific">Peribacillus deserti</name>
    <dbReference type="NCBI Taxonomy" id="673318"/>
    <lineage>
        <taxon>Bacteria</taxon>
        <taxon>Bacillati</taxon>
        <taxon>Bacillota</taxon>
        <taxon>Bacilli</taxon>
        <taxon>Bacillales</taxon>
        <taxon>Bacillaceae</taxon>
        <taxon>Peribacillus</taxon>
    </lineage>
</organism>
<proteinExistence type="inferred from homology"/>
<evidence type="ECO:0000259" key="4">
    <source>
        <dbReference type="Pfam" id="PF00465"/>
    </source>
</evidence>
<dbReference type="CDD" id="cd14863">
    <property type="entry name" value="Fe-ADH-like"/>
    <property type="match status" value="1"/>
</dbReference>
<evidence type="ECO:0000256" key="1">
    <source>
        <dbReference type="ARBA" id="ARBA00007358"/>
    </source>
</evidence>
<protein>
    <submittedName>
        <fullName evidence="6">Alcohol dehydrogenase class IV</fullName>
    </submittedName>
</protein>
<dbReference type="Pfam" id="PF00465">
    <property type="entry name" value="Fe-ADH"/>
    <property type="match status" value="1"/>
</dbReference>
<name>A0ABS2QKT8_9BACI</name>
<evidence type="ECO:0000256" key="2">
    <source>
        <dbReference type="ARBA" id="ARBA00023002"/>
    </source>
</evidence>
<dbReference type="InterPro" id="IPR018211">
    <property type="entry name" value="ADH_Fe_CS"/>
</dbReference>
<reference evidence="6 7" key="1">
    <citation type="submission" date="2021-01" db="EMBL/GenBank/DDBJ databases">
        <title>Genomic Encyclopedia of Type Strains, Phase IV (KMG-IV): sequencing the most valuable type-strain genomes for metagenomic binning, comparative biology and taxonomic classification.</title>
        <authorList>
            <person name="Goeker M."/>
        </authorList>
    </citation>
    <scope>NUCLEOTIDE SEQUENCE [LARGE SCALE GENOMIC DNA]</scope>
    <source>
        <strain evidence="6 7">DSM 105482</strain>
    </source>
</reference>
<keyword evidence="3" id="KW-0520">NAD</keyword>
<keyword evidence="2" id="KW-0560">Oxidoreductase</keyword>
<dbReference type="InterPro" id="IPR001670">
    <property type="entry name" value="ADH_Fe/GldA"/>
</dbReference>
<evidence type="ECO:0000256" key="3">
    <source>
        <dbReference type="ARBA" id="ARBA00023027"/>
    </source>
</evidence>
<comment type="similarity">
    <text evidence="1">Belongs to the iron-containing alcohol dehydrogenase family.</text>
</comment>
<dbReference type="InterPro" id="IPR056798">
    <property type="entry name" value="ADH_Fe_C"/>
</dbReference>
<dbReference type="Gene3D" id="3.40.50.1970">
    <property type="match status" value="1"/>
</dbReference>
<comment type="caution">
    <text evidence="6">The sequence shown here is derived from an EMBL/GenBank/DDBJ whole genome shotgun (WGS) entry which is preliminary data.</text>
</comment>
<dbReference type="PANTHER" id="PTHR11496">
    <property type="entry name" value="ALCOHOL DEHYDROGENASE"/>
    <property type="match status" value="1"/>
</dbReference>
<dbReference type="Gene3D" id="1.20.1090.10">
    <property type="entry name" value="Dehydroquinate synthase-like - alpha domain"/>
    <property type="match status" value="1"/>
</dbReference>
<dbReference type="InterPro" id="IPR039697">
    <property type="entry name" value="Alcohol_dehydrogenase_Fe"/>
</dbReference>
<dbReference type="EMBL" id="JAFBFI010000015">
    <property type="protein sequence ID" value="MBM7693771.1"/>
    <property type="molecule type" value="Genomic_DNA"/>
</dbReference>
<gene>
    <name evidence="6" type="ORF">JOC77_003215</name>
</gene>
<accession>A0ABS2QKT8</accession>
<dbReference type="RefSeq" id="WP_204544733.1">
    <property type="nucleotide sequence ID" value="NZ_JAFBFI010000015.1"/>
</dbReference>
<sequence length="403" mass="42784">MQTTTLSQFMLRTGIYSGSNSRALVPDLFKGLGAKRVVLFSDRGLEKAGIVDKVAQIFELTSHGTGPELAGIYLDISQDAESRCVNDAARFAREVGADALLAVGGGSVLDSVKGVKYALHKGLTDIKDAIPGGFLFEQFPQANFMGIPHIAIPTTAGTGSEVSPIAVIYNEDLQMKGNIINPFISADIAVLDPDLTTGLPPLITAFTGFDALTHAIEALASPNATALTDAYALHAIRIIEANLPAAVSEGTNIHARMEMLQASLMGITAFSFALNAVPVHNFAHAYGALFRIPHGLANAVFLPIVMESVPQLYLPKIKELAEALRVDTRDGDPQGITTRVVEKIRLLQHKIGLPADFADYNLSGEDIQRATVAVAKDPAALSFPMPIELIAAVGERVVPVGVK</sequence>
<dbReference type="PANTHER" id="PTHR11496:SF102">
    <property type="entry name" value="ALCOHOL DEHYDROGENASE 4"/>
    <property type="match status" value="1"/>
</dbReference>